<dbReference type="GO" id="GO:0032297">
    <property type="term" value="P:negative regulation of DNA-templated DNA replication initiation"/>
    <property type="evidence" value="ECO:0007669"/>
    <property type="project" value="InterPro"/>
</dbReference>
<dbReference type="InterPro" id="IPR017788">
    <property type="entry name" value="Hda"/>
</dbReference>
<dbReference type="EMBL" id="WNDQ01000012">
    <property type="protein sequence ID" value="KAF1022404.1"/>
    <property type="molecule type" value="Genomic_DNA"/>
</dbReference>
<comment type="caution">
    <text evidence="2">The sequence shown here is derived from an EMBL/GenBank/DDBJ whole genome shotgun (WGS) entry which is preliminary data.</text>
</comment>
<dbReference type="GO" id="GO:0005886">
    <property type="term" value="C:plasma membrane"/>
    <property type="evidence" value="ECO:0007669"/>
    <property type="project" value="TreeGrafter"/>
</dbReference>
<name>A0A7V8FQD9_9BURK</name>
<feature type="domain" description="Hda lid" evidence="1">
    <location>
        <begin position="187"/>
        <end position="250"/>
    </location>
</feature>
<dbReference type="NCBIfam" id="TIGR03420">
    <property type="entry name" value="DnaA_homol_Hda"/>
    <property type="match status" value="1"/>
</dbReference>
<reference evidence="3" key="1">
    <citation type="journal article" date="2020" name="MBio">
        <title>Horizontal gene transfer to a defensive symbiont with a reduced genome amongst a multipartite beetle microbiome.</title>
        <authorList>
            <person name="Waterworth S.C."/>
            <person name="Florez L.V."/>
            <person name="Rees E.R."/>
            <person name="Hertweck C."/>
            <person name="Kaltenpoth M."/>
            <person name="Kwan J.C."/>
        </authorList>
    </citation>
    <scope>NUCLEOTIDE SEQUENCE [LARGE SCALE GENOMIC DNA]</scope>
</reference>
<evidence type="ECO:0000313" key="2">
    <source>
        <dbReference type="EMBL" id="KAF1022404.1"/>
    </source>
</evidence>
<dbReference type="PANTHER" id="PTHR30050:SF5">
    <property type="entry name" value="DNAA REGULATORY INACTIVATOR HDA"/>
    <property type="match status" value="1"/>
</dbReference>
<dbReference type="GO" id="GO:0006270">
    <property type="term" value="P:DNA replication initiation"/>
    <property type="evidence" value="ECO:0007669"/>
    <property type="project" value="TreeGrafter"/>
</dbReference>
<dbReference type="InterPro" id="IPR027417">
    <property type="entry name" value="P-loop_NTPase"/>
</dbReference>
<dbReference type="InterPro" id="IPR055199">
    <property type="entry name" value="Hda_lid"/>
</dbReference>
<evidence type="ECO:0000259" key="1">
    <source>
        <dbReference type="Pfam" id="PF22688"/>
    </source>
</evidence>
<dbReference type="Gene3D" id="1.10.8.60">
    <property type="match status" value="1"/>
</dbReference>
<gene>
    <name evidence="2" type="primary">hda</name>
    <name evidence="2" type="ORF">GAK30_01188</name>
</gene>
<sequence length="253" mass="28604">MPPISAKEPARDTRAINAPVVPRAPAMRQLALDIGLHPVPTLDNFFAGPNTEALEHLRRWVGNSHRSPVPTYLWGDEASGKTHLLKAVRVAIQEQMGSPVGVGWLDADMVDFPIYDERWRVVLLDDTHLYTPEQQQTAFNWFINAQTYHCWVLASGRFPPADLKVREDLRTRLGWGHIFQLKVLSEAERRTVLRQEAAARGIVLGDEVMAFMLNRFSRDLGSLSQFLDHLDGYSLVEKRAITIPLIKSMLSTT</sequence>
<dbReference type="AlphaFoldDB" id="A0A7V8FQD9"/>
<accession>A0A7V8FQD9</accession>
<dbReference type="PANTHER" id="PTHR30050">
    <property type="entry name" value="CHROMOSOMAL REPLICATION INITIATOR PROTEIN DNAA"/>
    <property type="match status" value="1"/>
</dbReference>
<evidence type="ECO:0000313" key="3">
    <source>
        <dbReference type="Proteomes" id="UP000461670"/>
    </source>
</evidence>
<protein>
    <submittedName>
        <fullName evidence="2">DnaA regulatory inactivator Hda</fullName>
    </submittedName>
</protein>
<dbReference type="GO" id="GO:0003688">
    <property type="term" value="F:DNA replication origin binding"/>
    <property type="evidence" value="ECO:0007669"/>
    <property type="project" value="TreeGrafter"/>
</dbReference>
<dbReference type="Gene3D" id="3.40.50.300">
    <property type="entry name" value="P-loop containing nucleotide triphosphate hydrolases"/>
    <property type="match status" value="1"/>
</dbReference>
<proteinExistence type="predicted"/>
<dbReference type="SUPFAM" id="SSF52540">
    <property type="entry name" value="P-loop containing nucleoside triphosphate hydrolases"/>
    <property type="match status" value="1"/>
</dbReference>
<dbReference type="Pfam" id="PF22688">
    <property type="entry name" value="Hda_lid"/>
    <property type="match status" value="1"/>
</dbReference>
<organism evidence="2 3">
    <name type="scientific">Paracidovorax wautersii</name>
    <dbReference type="NCBI Taxonomy" id="1177982"/>
    <lineage>
        <taxon>Bacteria</taxon>
        <taxon>Pseudomonadati</taxon>
        <taxon>Pseudomonadota</taxon>
        <taxon>Betaproteobacteria</taxon>
        <taxon>Burkholderiales</taxon>
        <taxon>Comamonadaceae</taxon>
        <taxon>Paracidovorax</taxon>
    </lineage>
</organism>
<dbReference type="Proteomes" id="UP000461670">
    <property type="component" value="Unassembled WGS sequence"/>
</dbReference>